<accession>A0A0A8ZFE3</accession>
<reference evidence="1" key="1">
    <citation type="submission" date="2014-09" db="EMBL/GenBank/DDBJ databases">
        <authorList>
            <person name="Magalhaes I.L.F."/>
            <person name="Oliveira U."/>
            <person name="Santos F.R."/>
            <person name="Vidigal T.H.D.A."/>
            <person name="Brescovit A.D."/>
            <person name="Santos A.J."/>
        </authorList>
    </citation>
    <scope>NUCLEOTIDE SEQUENCE</scope>
    <source>
        <tissue evidence="1">Shoot tissue taken approximately 20 cm above the soil surface</tissue>
    </source>
</reference>
<evidence type="ECO:0000313" key="1">
    <source>
        <dbReference type="EMBL" id="JAD35475.1"/>
    </source>
</evidence>
<proteinExistence type="predicted"/>
<name>A0A0A8ZFE3_ARUDO</name>
<organism evidence="1">
    <name type="scientific">Arundo donax</name>
    <name type="common">Giant reed</name>
    <name type="synonym">Donax arundinaceus</name>
    <dbReference type="NCBI Taxonomy" id="35708"/>
    <lineage>
        <taxon>Eukaryota</taxon>
        <taxon>Viridiplantae</taxon>
        <taxon>Streptophyta</taxon>
        <taxon>Embryophyta</taxon>
        <taxon>Tracheophyta</taxon>
        <taxon>Spermatophyta</taxon>
        <taxon>Magnoliopsida</taxon>
        <taxon>Liliopsida</taxon>
        <taxon>Poales</taxon>
        <taxon>Poaceae</taxon>
        <taxon>PACMAD clade</taxon>
        <taxon>Arundinoideae</taxon>
        <taxon>Arundineae</taxon>
        <taxon>Arundo</taxon>
    </lineage>
</organism>
<protein>
    <submittedName>
        <fullName evidence="1">Uncharacterized protein</fullName>
    </submittedName>
</protein>
<dbReference type="EMBL" id="GBRH01262420">
    <property type="protein sequence ID" value="JAD35475.1"/>
    <property type="molecule type" value="Transcribed_RNA"/>
</dbReference>
<reference evidence="1" key="2">
    <citation type="journal article" date="2015" name="Data Brief">
        <title>Shoot transcriptome of the giant reed, Arundo donax.</title>
        <authorList>
            <person name="Barrero R.A."/>
            <person name="Guerrero F.D."/>
            <person name="Moolhuijzen P."/>
            <person name="Goolsby J.A."/>
            <person name="Tidwell J."/>
            <person name="Bellgard S.E."/>
            <person name="Bellgard M.I."/>
        </authorList>
    </citation>
    <scope>NUCLEOTIDE SEQUENCE</scope>
    <source>
        <tissue evidence="1">Shoot tissue taken approximately 20 cm above the soil surface</tissue>
    </source>
</reference>
<dbReference type="AlphaFoldDB" id="A0A0A8ZFE3"/>
<sequence>MQVARLWVFCCAKARIFLVNCESGRVRESGLVGSVPVLHDCLVRFSSRELRP</sequence>